<dbReference type="AlphaFoldDB" id="A0A2T0MCH4"/>
<evidence type="ECO:0000256" key="2">
    <source>
        <dbReference type="ARBA" id="ARBA00022801"/>
    </source>
</evidence>
<dbReference type="GO" id="GO:0005737">
    <property type="term" value="C:cytoplasm"/>
    <property type="evidence" value="ECO:0007669"/>
    <property type="project" value="UniProtKB-SubCell"/>
</dbReference>
<dbReference type="OrthoDB" id="9807767at2"/>
<organism evidence="5 6">
    <name type="scientific">Flagellimonas meridianipacifica</name>
    <dbReference type="NCBI Taxonomy" id="1080225"/>
    <lineage>
        <taxon>Bacteria</taxon>
        <taxon>Pseudomonadati</taxon>
        <taxon>Bacteroidota</taxon>
        <taxon>Flavobacteriia</taxon>
        <taxon>Flavobacteriales</taxon>
        <taxon>Flavobacteriaceae</taxon>
        <taxon>Flagellimonas</taxon>
    </lineage>
</organism>
<dbReference type="PANTHER" id="PTHR43213:SF5">
    <property type="entry name" value="BIFUNCTIONAL DTTP_UTP PYROPHOSPHATASE_METHYLTRANSFERASE PROTEIN-RELATED"/>
    <property type="match status" value="1"/>
</dbReference>
<dbReference type="InterPro" id="IPR003697">
    <property type="entry name" value="Maf-like"/>
</dbReference>
<dbReference type="Gene3D" id="3.90.950.10">
    <property type="match status" value="1"/>
</dbReference>
<feature type="site" description="Important for substrate specificity" evidence="4">
    <location>
        <position position="165"/>
    </location>
</feature>
<dbReference type="NCBIfam" id="TIGR00172">
    <property type="entry name" value="maf"/>
    <property type="match status" value="1"/>
</dbReference>
<dbReference type="GO" id="GO:0036221">
    <property type="term" value="F:UTP diphosphatase activity"/>
    <property type="evidence" value="ECO:0007669"/>
    <property type="project" value="RHEA"/>
</dbReference>
<name>A0A2T0MCH4_9FLAO</name>
<comment type="caution">
    <text evidence="4">Lacks conserved residue(s) required for the propagation of feature annotation.</text>
</comment>
<evidence type="ECO:0000313" key="5">
    <source>
        <dbReference type="EMBL" id="PRX55191.1"/>
    </source>
</evidence>
<dbReference type="Proteomes" id="UP000237640">
    <property type="component" value="Unassembled WGS sequence"/>
</dbReference>
<evidence type="ECO:0000313" key="6">
    <source>
        <dbReference type="Proteomes" id="UP000237640"/>
    </source>
</evidence>
<keyword evidence="4" id="KW-0963">Cytoplasm</keyword>
<dbReference type="SUPFAM" id="SSF52972">
    <property type="entry name" value="ITPase-like"/>
    <property type="match status" value="1"/>
</dbReference>
<comment type="similarity">
    <text evidence="4">Belongs to the Maf family. YhdE subfamily.</text>
</comment>
<dbReference type="PANTHER" id="PTHR43213">
    <property type="entry name" value="BIFUNCTIONAL DTTP/UTP PYROPHOSPHATASE/METHYLTRANSFERASE PROTEIN-RELATED"/>
    <property type="match status" value="1"/>
</dbReference>
<comment type="catalytic activity">
    <reaction evidence="4">
        <text>dTTP + H2O = dTMP + diphosphate + H(+)</text>
        <dbReference type="Rhea" id="RHEA:28534"/>
        <dbReference type="ChEBI" id="CHEBI:15377"/>
        <dbReference type="ChEBI" id="CHEBI:15378"/>
        <dbReference type="ChEBI" id="CHEBI:33019"/>
        <dbReference type="ChEBI" id="CHEBI:37568"/>
        <dbReference type="ChEBI" id="CHEBI:63528"/>
        <dbReference type="EC" id="3.6.1.9"/>
    </reaction>
</comment>
<dbReference type="GO" id="GO:0009117">
    <property type="term" value="P:nucleotide metabolic process"/>
    <property type="evidence" value="ECO:0007669"/>
    <property type="project" value="UniProtKB-KW"/>
</dbReference>
<gene>
    <name evidence="5" type="ORF">CLV81_3599</name>
</gene>
<evidence type="ECO:0000256" key="3">
    <source>
        <dbReference type="ARBA" id="ARBA00023080"/>
    </source>
</evidence>
<dbReference type="RefSeq" id="WP_106146884.1">
    <property type="nucleotide sequence ID" value="NZ_PVYX01000002.1"/>
</dbReference>
<comment type="catalytic activity">
    <reaction evidence="4">
        <text>UTP + H2O = UMP + diphosphate + H(+)</text>
        <dbReference type="Rhea" id="RHEA:29395"/>
        <dbReference type="ChEBI" id="CHEBI:15377"/>
        <dbReference type="ChEBI" id="CHEBI:15378"/>
        <dbReference type="ChEBI" id="CHEBI:33019"/>
        <dbReference type="ChEBI" id="CHEBI:46398"/>
        <dbReference type="ChEBI" id="CHEBI:57865"/>
        <dbReference type="EC" id="3.6.1.9"/>
    </reaction>
</comment>
<dbReference type="HAMAP" id="MF_00528">
    <property type="entry name" value="Maf"/>
    <property type="match status" value="1"/>
</dbReference>
<dbReference type="PIRSF" id="PIRSF006305">
    <property type="entry name" value="Maf"/>
    <property type="match status" value="1"/>
</dbReference>
<feature type="site" description="Important for substrate specificity" evidence="4">
    <location>
        <position position="83"/>
    </location>
</feature>
<dbReference type="InterPro" id="IPR029001">
    <property type="entry name" value="ITPase-like_fam"/>
</dbReference>
<keyword evidence="6" id="KW-1185">Reference proteome</keyword>
<feature type="site" description="Important for substrate specificity" evidence="4">
    <location>
        <position position="24"/>
    </location>
</feature>
<accession>A0A2T0MCH4</accession>
<keyword evidence="2 4" id="KW-0378">Hydrolase</keyword>
<dbReference type="CDD" id="cd00555">
    <property type="entry name" value="Maf"/>
    <property type="match status" value="1"/>
</dbReference>
<reference evidence="5 6" key="1">
    <citation type="submission" date="2018-03" db="EMBL/GenBank/DDBJ databases">
        <title>Genomic Encyclopedia of Archaeal and Bacterial Type Strains, Phase II (KMG-II): from individual species to whole genera.</title>
        <authorList>
            <person name="Goeker M."/>
        </authorList>
    </citation>
    <scope>NUCLEOTIDE SEQUENCE [LARGE SCALE GENOMIC DNA]</scope>
    <source>
        <strain evidence="5 6">DSM 25027</strain>
    </source>
</reference>
<sequence>MTSLNPLAQKLKGYHLILGSGSPRRKLFLEQLGLDFEVRKKEVEEIYPEHLKGEEISRYLAELKAFPFKPELEEHDILITSDTVVWHKNQSLAKASDAKEAFQMIRILSGEWHEVITSVCITSKKIQKTVSQTTHVKFMDFSDTEIEYYVETCKPFDKAGAYGIQEWLGLIGISEIKGSYTNVVGLPTHLVYKTLMDMVS</sequence>
<proteinExistence type="inferred from homology"/>
<comment type="subcellular location">
    <subcellularLocation>
        <location evidence="4">Cytoplasm</location>
    </subcellularLocation>
</comment>
<dbReference type="EMBL" id="PVYX01000002">
    <property type="protein sequence ID" value="PRX55191.1"/>
    <property type="molecule type" value="Genomic_DNA"/>
</dbReference>
<keyword evidence="3 4" id="KW-0546">Nucleotide metabolism</keyword>
<dbReference type="Pfam" id="PF02545">
    <property type="entry name" value="Maf"/>
    <property type="match status" value="1"/>
</dbReference>
<protein>
    <recommendedName>
        <fullName evidence="4">dTTP/UTP pyrophosphatase</fullName>
        <shortName evidence="4">dTTPase/UTPase</shortName>
        <ecNumber evidence="4">3.6.1.9</ecNumber>
    </recommendedName>
    <alternativeName>
        <fullName evidence="4">Nucleoside triphosphate pyrophosphatase</fullName>
    </alternativeName>
    <alternativeName>
        <fullName evidence="4">Nucleotide pyrophosphatase</fullName>
        <shortName evidence="4">Nucleotide PPase</shortName>
    </alternativeName>
</protein>
<dbReference type="GO" id="GO:0036218">
    <property type="term" value="F:dTTP diphosphatase activity"/>
    <property type="evidence" value="ECO:0007669"/>
    <property type="project" value="RHEA"/>
</dbReference>
<feature type="active site" description="Proton acceptor" evidence="4">
    <location>
        <position position="82"/>
    </location>
</feature>
<comment type="caution">
    <text evidence="5">The sequence shown here is derived from an EMBL/GenBank/DDBJ whole genome shotgun (WGS) entry which is preliminary data.</text>
</comment>
<comment type="function">
    <text evidence="4">Nucleoside triphosphate pyrophosphatase that hydrolyzes dTTP and UTP. May have a dual role in cell division arrest and in preventing the incorporation of modified nucleotides into cellular nucleic acids.</text>
</comment>
<evidence type="ECO:0000256" key="1">
    <source>
        <dbReference type="ARBA" id="ARBA00001968"/>
    </source>
</evidence>
<dbReference type="EC" id="3.6.1.9" evidence="4"/>
<comment type="cofactor">
    <cofactor evidence="1 4">
        <name>a divalent metal cation</name>
        <dbReference type="ChEBI" id="CHEBI:60240"/>
    </cofactor>
</comment>
<evidence type="ECO:0000256" key="4">
    <source>
        <dbReference type="HAMAP-Rule" id="MF_00528"/>
    </source>
</evidence>